<gene>
    <name evidence="3" type="primary">LOC107027674</name>
</gene>
<protein>
    <submittedName>
        <fullName evidence="3">Uncharacterized protein LOC107027674</fullName>
    </submittedName>
</protein>
<feature type="domain" description="Reverse transcriptase" evidence="1">
    <location>
        <begin position="49"/>
        <end position="168"/>
    </location>
</feature>
<dbReference type="InterPro" id="IPR052343">
    <property type="entry name" value="Retrotransposon-Effector_Assoc"/>
</dbReference>
<evidence type="ECO:0000313" key="3">
    <source>
        <dbReference type="RefSeq" id="XP_015084259.1"/>
    </source>
</evidence>
<evidence type="ECO:0000313" key="2">
    <source>
        <dbReference type="Proteomes" id="UP000694930"/>
    </source>
</evidence>
<reference evidence="2" key="1">
    <citation type="journal article" date="2014" name="Nat. Genet.">
        <title>The genome of the stress-tolerant wild tomato species Solanum pennellii.</title>
        <authorList>
            <person name="Bolger A."/>
            <person name="Scossa F."/>
            <person name="Bolger M.E."/>
            <person name="Lanz C."/>
            <person name="Maumus F."/>
            <person name="Tohge T."/>
            <person name="Quesneville H."/>
            <person name="Alseekh S."/>
            <person name="Sorensen I."/>
            <person name="Lichtenstein G."/>
            <person name="Fich E.A."/>
            <person name="Conte M."/>
            <person name="Keller H."/>
            <person name="Schneeberger K."/>
            <person name="Schwacke R."/>
            <person name="Ofner I."/>
            <person name="Vrebalov J."/>
            <person name="Xu Y."/>
            <person name="Osorio S."/>
            <person name="Aflitos S.A."/>
            <person name="Schijlen E."/>
            <person name="Jimenez-Gomez J.M."/>
            <person name="Ryngajllo M."/>
            <person name="Kimura S."/>
            <person name="Kumar R."/>
            <person name="Koenig D."/>
            <person name="Headland L.R."/>
            <person name="Maloof J.N."/>
            <person name="Sinha N."/>
            <person name="van Ham R.C."/>
            <person name="Lankhorst R.K."/>
            <person name="Mao L."/>
            <person name="Vogel A."/>
            <person name="Arsova B."/>
            <person name="Panstruga R."/>
            <person name="Fei Z."/>
            <person name="Rose J.K."/>
            <person name="Zamir D."/>
            <person name="Carrari F."/>
            <person name="Giovannoni J.J."/>
            <person name="Weigel D."/>
            <person name="Usadel B."/>
            <person name="Fernie A.R."/>
        </authorList>
    </citation>
    <scope>NUCLEOTIDE SEQUENCE [LARGE SCALE GENOMIC DNA]</scope>
    <source>
        <strain evidence="2">cv. LA0716</strain>
    </source>
</reference>
<proteinExistence type="predicted"/>
<keyword evidence="2" id="KW-1185">Reference proteome</keyword>
<dbReference type="Pfam" id="PF00078">
    <property type="entry name" value="RVT_1"/>
    <property type="match status" value="1"/>
</dbReference>
<dbReference type="GeneID" id="107027674"/>
<reference evidence="3" key="2">
    <citation type="submission" date="2025-08" db="UniProtKB">
        <authorList>
            <consortium name="RefSeq"/>
        </authorList>
    </citation>
    <scope>IDENTIFICATION</scope>
</reference>
<name>A0ABM1HE82_SOLPN</name>
<dbReference type="Proteomes" id="UP000694930">
    <property type="component" value="Chromosome 8"/>
</dbReference>
<dbReference type="InterPro" id="IPR000477">
    <property type="entry name" value="RT_dom"/>
</dbReference>
<dbReference type="PANTHER" id="PTHR46890:SF50">
    <property type="entry name" value="RNA-DIRECTED DNA POLYMERASE, EUKARYOTA, REVERSE TRANSCRIPTASE ZINC-BINDING DOMAIN PROTEIN-RELATED"/>
    <property type="match status" value="1"/>
</dbReference>
<dbReference type="RefSeq" id="XP_015084259.1">
    <property type="nucleotide sequence ID" value="XM_015228773.1"/>
</dbReference>
<sequence length="177" mass="20263">MVTPWPSILTVGRLFGRKSLLQQQISKRDVSLRKASLCGVNSQKVGCKETHRFKPISLIGSVYRIISNVLTERLKKVMHKIVDTQQLSFIKGRQIMDAILMANEGLDFRIRSKVPGILCKLDIKKAYDHLNWNFLLETLSRRGFGGTWMRWIKFCISTVKYSVLINGSPTGFFSSQR</sequence>
<evidence type="ECO:0000259" key="1">
    <source>
        <dbReference type="Pfam" id="PF00078"/>
    </source>
</evidence>
<dbReference type="PANTHER" id="PTHR46890">
    <property type="entry name" value="NON-LTR RETROLELEMENT REVERSE TRANSCRIPTASE-LIKE PROTEIN-RELATED"/>
    <property type="match status" value="1"/>
</dbReference>
<accession>A0ABM1HE82</accession>
<organism evidence="2 3">
    <name type="scientific">Solanum pennellii</name>
    <name type="common">Tomato</name>
    <name type="synonym">Lycopersicon pennellii</name>
    <dbReference type="NCBI Taxonomy" id="28526"/>
    <lineage>
        <taxon>Eukaryota</taxon>
        <taxon>Viridiplantae</taxon>
        <taxon>Streptophyta</taxon>
        <taxon>Embryophyta</taxon>
        <taxon>Tracheophyta</taxon>
        <taxon>Spermatophyta</taxon>
        <taxon>Magnoliopsida</taxon>
        <taxon>eudicotyledons</taxon>
        <taxon>Gunneridae</taxon>
        <taxon>Pentapetalae</taxon>
        <taxon>asterids</taxon>
        <taxon>lamiids</taxon>
        <taxon>Solanales</taxon>
        <taxon>Solanaceae</taxon>
        <taxon>Solanoideae</taxon>
        <taxon>Solaneae</taxon>
        <taxon>Solanum</taxon>
        <taxon>Solanum subgen. Lycopersicon</taxon>
    </lineage>
</organism>